<dbReference type="RefSeq" id="WP_106349777.1">
    <property type="nucleotide sequence ID" value="NZ_PVUE01000013.1"/>
</dbReference>
<dbReference type="InterPro" id="IPR000873">
    <property type="entry name" value="AMP-dep_synth/lig_dom"/>
</dbReference>
<gene>
    <name evidence="7" type="ORF">CLV47_1133</name>
</gene>
<feature type="domain" description="AMP-binding enzyme C-terminal" evidence="6">
    <location>
        <begin position="433"/>
        <end position="509"/>
    </location>
</feature>
<dbReference type="PANTHER" id="PTHR43605:SF10">
    <property type="entry name" value="ACYL-COA SYNTHETASE MEDIUM CHAIN FAMILY MEMBER 3"/>
    <property type="match status" value="1"/>
</dbReference>
<dbReference type="EMBL" id="PVUE01000013">
    <property type="protein sequence ID" value="PRZ40838.1"/>
    <property type="molecule type" value="Genomic_DNA"/>
</dbReference>
<dbReference type="GO" id="GO:0015645">
    <property type="term" value="F:fatty acid ligase activity"/>
    <property type="evidence" value="ECO:0007669"/>
    <property type="project" value="TreeGrafter"/>
</dbReference>
<dbReference type="Pfam" id="PF13193">
    <property type="entry name" value="AMP-binding_C"/>
    <property type="match status" value="1"/>
</dbReference>
<feature type="domain" description="AMP-dependent synthetase/ligase" evidence="5">
    <location>
        <begin position="30"/>
        <end position="383"/>
    </location>
</feature>
<dbReference type="InterPro" id="IPR042099">
    <property type="entry name" value="ANL_N_sf"/>
</dbReference>
<dbReference type="PANTHER" id="PTHR43605">
    <property type="entry name" value="ACYL-COENZYME A SYNTHETASE"/>
    <property type="match status" value="1"/>
</dbReference>
<keyword evidence="4" id="KW-0067">ATP-binding</keyword>
<dbReference type="GO" id="GO:0016405">
    <property type="term" value="F:CoA-ligase activity"/>
    <property type="evidence" value="ECO:0007669"/>
    <property type="project" value="UniProtKB-ARBA"/>
</dbReference>
<dbReference type="Pfam" id="PF00501">
    <property type="entry name" value="AMP-binding"/>
    <property type="match status" value="1"/>
</dbReference>
<dbReference type="GO" id="GO:0006633">
    <property type="term" value="P:fatty acid biosynthetic process"/>
    <property type="evidence" value="ECO:0007669"/>
    <property type="project" value="TreeGrafter"/>
</dbReference>
<dbReference type="GO" id="GO:0004321">
    <property type="term" value="F:fatty-acyl-CoA synthase activity"/>
    <property type="evidence" value="ECO:0007669"/>
    <property type="project" value="TreeGrafter"/>
</dbReference>
<organism evidence="7 8">
    <name type="scientific">Antricoccus suffuscus</name>
    <dbReference type="NCBI Taxonomy" id="1629062"/>
    <lineage>
        <taxon>Bacteria</taxon>
        <taxon>Bacillati</taxon>
        <taxon>Actinomycetota</taxon>
        <taxon>Actinomycetes</taxon>
        <taxon>Geodermatophilales</taxon>
        <taxon>Antricoccaceae</taxon>
        <taxon>Antricoccus</taxon>
    </lineage>
</organism>
<keyword evidence="8" id="KW-1185">Reference proteome</keyword>
<dbReference type="GO" id="GO:0005524">
    <property type="term" value="F:ATP binding"/>
    <property type="evidence" value="ECO:0007669"/>
    <property type="project" value="UniProtKB-KW"/>
</dbReference>
<dbReference type="InterPro" id="IPR020845">
    <property type="entry name" value="AMP-binding_CS"/>
</dbReference>
<dbReference type="AlphaFoldDB" id="A0A2T0ZXP0"/>
<reference evidence="7 8" key="1">
    <citation type="submission" date="2018-03" db="EMBL/GenBank/DDBJ databases">
        <title>Genomic Encyclopedia of Archaeal and Bacterial Type Strains, Phase II (KMG-II): from individual species to whole genera.</title>
        <authorList>
            <person name="Goeker M."/>
        </authorList>
    </citation>
    <scope>NUCLEOTIDE SEQUENCE [LARGE SCALE GENOMIC DNA]</scope>
    <source>
        <strain evidence="7 8">DSM 100065</strain>
    </source>
</reference>
<dbReference type="Proteomes" id="UP000237752">
    <property type="component" value="Unassembled WGS sequence"/>
</dbReference>
<evidence type="ECO:0000313" key="7">
    <source>
        <dbReference type="EMBL" id="PRZ40838.1"/>
    </source>
</evidence>
<accession>A0A2T0ZXP0</accession>
<evidence type="ECO:0000256" key="4">
    <source>
        <dbReference type="ARBA" id="ARBA00022840"/>
    </source>
</evidence>
<keyword evidence="3" id="KW-0547">Nucleotide-binding</keyword>
<dbReference type="Gene3D" id="3.30.300.30">
    <property type="match status" value="1"/>
</dbReference>
<dbReference type="GO" id="GO:0006637">
    <property type="term" value="P:acyl-CoA metabolic process"/>
    <property type="evidence" value="ECO:0007669"/>
    <property type="project" value="TreeGrafter"/>
</dbReference>
<dbReference type="InterPro" id="IPR025110">
    <property type="entry name" value="AMP-bd_C"/>
</dbReference>
<evidence type="ECO:0000259" key="5">
    <source>
        <dbReference type="Pfam" id="PF00501"/>
    </source>
</evidence>
<sequence>MPEQFSWDQAAREAGVDANGRFNIAGIDLPEERALIWCRDDGSMIELSKKEVRAQVMQLAAELERLGVRPGDRVAGLLSKRPESFTAALATWYIGGVYVPLFSGFSGDGIRVRMQDSGASAVVTDGANLSGLDTVKDEFPGLKMVVVDPSGQLFGDLTKDPAGYQPFDSHVDDLATIMYTSGTTGKPKGCMMSHRIIANLRPYMDNCLGLGEGEVLFAGSDAGWSFGLFTTGVGPLSRKNPRVIFEGRFSPEGWWRAMEQSGASVMAVAPTAFRQLAAAGADKIPAVFTGASSAGEPLDATIARWFEQHAGVTIYDCYGLSEVAMVVGNLRTSAEPPIPGSMGTPVPGWEVALRAEDGTTVDGEGSGRLAIRQNGYFATAGYWNREADWKARFDGDWFITEDVVRRDADGRYWFESRSDDVIVASGMNVGPSEVESALLEHPLIDDAGCAGLPDPVKGSIVTAHVVLNGPEPEGLADELRAWVSERVGRHAAPRRIQVWDELPRTASGKLRRLDLRAALTQSDNDHQ</sequence>
<evidence type="ECO:0000256" key="2">
    <source>
        <dbReference type="ARBA" id="ARBA00022598"/>
    </source>
</evidence>
<proteinExistence type="inferred from homology"/>
<evidence type="ECO:0000313" key="8">
    <source>
        <dbReference type="Proteomes" id="UP000237752"/>
    </source>
</evidence>
<comment type="caution">
    <text evidence="7">The sequence shown here is derived from an EMBL/GenBank/DDBJ whole genome shotgun (WGS) entry which is preliminary data.</text>
</comment>
<dbReference type="InterPro" id="IPR051087">
    <property type="entry name" value="Mitochondrial_ACSM"/>
</dbReference>
<name>A0A2T0ZXP0_9ACTN</name>
<evidence type="ECO:0000256" key="3">
    <source>
        <dbReference type="ARBA" id="ARBA00022741"/>
    </source>
</evidence>
<evidence type="ECO:0000259" key="6">
    <source>
        <dbReference type="Pfam" id="PF13193"/>
    </source>
</evidence>
<dbReference type="PROSITE" id="PS00455">
    <property type="entry name" value="AMP_BINDING"/>
    <property type="match status" value="1"/>
</dbReference>
<dbReference type="OrthoDB" id="9803968at2"/>
<evidence type="ECO:0000256" key="1">
    <source>
        <dbReference type="ARBA" id="ARBA00006432"/>
    </source>
</evidence>
<protein>
    <submittedName>
        <fullName evidence="7">Acetyl-CoA synthetase</fullName>
    </submittedName>
</protein>
<dbReference type="InterPro" id="IPR045851">
    <property type="entry name" value="AMP-bd_C_sf"/>
</dbReference>
<dbReference type="Gene3D" id="3.40.50.12780">
    <property type="entry name" value="N-terminal domain of ligase-like"/>
    <property type="match status" value="1"/>
</dbReference>
<keyword evidence="2" id="KW-0436">Ligase</keyword>
<dbReference type="SUPFAM" id="SSF56801">
    <property type="entry name" value="Acetyl-CoA synthetase-like"/>
    <property type="match status" value="1"/>
</dbReference>
<comment type="similarity">
    <text evidence="1">Belongs to the ATP-dependent AMP-binding enzyme family.</text>
</comment>